<feature type="compositionally biased region" description="Acidic residues" evidence="7">
    <location>
        <begin position="124"/>
        <end position="140"/>
    </location>
</feature>
<dbReference type="PANTHER" id="PTHR24305">
    <property type="entry name" value="CYTOCHROME P450"/>
    <property type="match status" value="1"/>
</dbReference>
<evidence type="ECO:0000256" key="7">
    <source>
        <dbReference type="SAM" id="MobiDB-lite"/>
    </source>
</evidence>
<keyword evidence="3 5" id="KW-0479">Metal-binding</keyword>
<organism evidence="8 9">
    <name type="scientific">Cryphonectria parasitica (strain ATCC 38755 / EP155)</name>
    <dbReference type="NCBI Taxonomy" id="660469"/>
    <lineage>
        <taxon>Eukaryota</taxon>
        <taxon>Fungi</taxon>
        <taxon>Dikarya</taxon>
        <taxon>Ascomycota</taxon>
        <taxon>Pezizomycotina</taxon>
        <taxon>Sordariomycetes</taxon>
        <taxon>Sordariomycetidae</taxon>
        <taxon>Diaporthales</taxon>
        <taxon>Cryphonectriaceae</taxon>
        <taxon>Cryphonectria-Endothia species complex</taxon>
        <taxon>Cryphonectria</taxon>
    </lineage>
</organism>
<evidence type="ECO:0000256" key="3">
    <source>
        <dbReference type="ARBA" id="ARBA00022723"/>
    </source>
</evidence>
<reference evidence="8" key="1">
    <citation type="journal article" date="2020" name="Phytopathology">
        <title>Genome sequence of the chestnut blight fungus Cryphonectria parasitica EP155: A fundamental resource for an archetypical invasive plant pathogen.</title>
        <authorList>
            <person name="Crouch J.A."/>
            <person name="Dawe A."/>
            <person name="Aerts A."/>
            <person name="Barry K."/>
            <person name="Churchill A.C.L."/>
            <person name="Grimwood J."/>
            <person name="Hillman B."/>
            <person name="Milgroom M.G."/>
            <person name="Pangilinan J."/>
            <person name="Smith M."/>
            <person name="Salamov A."/>
            <person name="Schmutz J."/>
            <person name="Yadav J."/>
            <person name="Grigoriev I.V."/>
            <person name="Nuss D."/>
        </authorList>
    </citation>
    <scope>NUCLEOTIDE SEQUENCE</scope>
    <source>
        <strain evidence="8">EP155</strain>
    </source>
</reference>
<dbReference type="GeneID" id="63840693"/>
<feature type="binding site" description="axial binding residue" evidence="5">
    <location>
        <position position="254"/>
    </location>
    <ligand>
        <name>heme</name>
        <dbReference type="ChEBI" id="CHEBI:30413"/>
    </ligand>
    <ligandPart>
        <name>Fe</name>
        <dbReference type="ChEBI" id="CHEBI:18248"/>
    </ligandPart>
</feature>
<dbReference type="InterPro" id="IPR050121">
    <property type="entry name" value="Cytochrome_P450_monoxygenase"/>
</dbReference>
<dbReference type="InterPro" id="IPR036396">
    <property type="entry name" value="Cyt_P450_sf"/>
</dbReference>
<dbReference type="RefSeq" id="XP_040774183.1">
    <property type="nucleotide sequence ID" value="XM_040923564.1"/>
</dbReference>
<dbReference type="SUPFAM" id="SSF48264">
    <property type="entry name" value="Cytochrome P450"/>
    <property type="match status" value="1"/>
</dbReference>
<keyword evidence="6" id="KW-0503">Monooxygenase</keyword>
<dbReference type="PROSITE" id="PS00086">
    <property type="entry name" value="CYTOCHROME_P450"/>
    <property type="match status" value="1"/>
</dbReference>
<dbReference type="GO" id="GO:0005506">
    <property type="term" value="F:iron ion binding"/>
    <property type="evidence" value="ECO:0007669"/>
    <property type="project" value="InterPro"/>
</dbReference>
<dbReference type="OrthoDB" id="1470350at2759"/>
<sequence>MRRPTRPGLVNWLFHSRRWRESKTAMREGYAAPVITHRRRNPTSRRDLLGALLKGRDPDTGEALRESQIVDEVVTMPIGSSTAPCALASALYFLCKNRECFVKARKEVDEVLGPWVGGAGGGEENTDDDEEDDEEEEEEEDVQMTAEQLGRLSYIEGVVRETLRLSAAAPGFNIEPIPRTTAAGDVDTAPVLLGGGKYAVTHDQAMIIVLAGVNTDPSVFDDPLSFRPERMMREALEALPAGVKKWFGNGRRECIGKNWAWMFMVTVLAVLVRRCDFEMVDEEGWTWKQDGWFNIRPVGLRMKVTRRKAATAAAA</sequence>
<keyword evidence="2 5" id="KW-0349">Heme</keyword>
<dbReference type="GO" id="GO:0004497">
    <property type="term" value="F:monooxygenase activity"/>
    <property type="evidence" value="ECO:0007669"/>
    <property type="project" value="UniProtKB-KW"/>
</dbReference>
<proteinExistence type="inferred from homology"/>
<evidence type="ECO:0000256" key="5">
    <source>
        <dbReference type="PIRSR" id="PIRSR602401-1"/>
    </source>
</evidence>
<dbReference type="InterPro" id="IPR001128">
    <property type="entry name" value="Cyt_P450"/>
</dbReference>
<evidence type="ECO:0008006" key="10">
    <source>
        <dbReference type="Google" id="ProtNLM"/>
    </source>
</evidence>
<evidence type="ECO:0000256" key="2">
    <source>
        <dbReference type="ARBA" id="ARBA00022617"/>
    </source>
</evidence>
<protein>
    <recommendedName>
        <fullName evidence="10">Cytochrome P450</fullName>
    </recommendedName>
</protein>
<dbReference type="PANTHER" id="PTHR24305:SF108">
    <property type="entry name" value="P450, PUTATIVE (EUROFUNG)-RELATED"/>
    <property type="match status" value="1"/>
</dbReference>
<dbReference type="PRINTS" id="PR00463">
    <property type="entry name" value="EP450I"/>
</dbReference>
<keyword evidence="9" id="KW-1185">Reference proteome</keyword>
<comment type="similarity">
    <text evidence="6">Belongs to the cytochrome P450 family.</text>
</comment>
<evidence type="ECO:0000313" key="8">
    <source>
        <dbReference type="EMBL" id="KAF3763222.1"/>
    </source>
</evidence>
<dbReference type="EMBL" id="MU032349">
    <property type="protein sequence ID" value="KAF3763222.1"/>
    <property type="molecule type" value="Genomic_DNA"/>
</dbReference>
<dbReference type="Proteomes" id="UP000803844">
    <property type="component" value="Unassembled WGS sequence"/>
</dbReference>
<keyword evidence="6" id="KW-0560">Oxidoreductase</keyword>
<dbReference type="InterPro" id="IPR017972">
    <property type="entry name" value="Cyt_P450_CS"/>
</dbReference>
<comment type="caution">
    <text evidence="8">The sequence shown here is derived from an EMBL/GenBank/DDBJ whole genome shotgun (WGS) entry which is preliminary data.</text>
</comment>
<evidence type="ECO:0000256" key="6">
    <source>
        <dbReference type="RuleBase" id="RU000461"/>
    </source>
</evidence>
<keyword evidence="4 5" id="KW-0408">Iron</keyword>
<evidence type="ECO:0000313" key="9">
    <source>
        <dbReference type="Proteomes" id="UP000803844"/>
    </source>
</evidence>
<dbReference type="GO" id="GO:0020037">
    <property type="term" value="F:heme binding"/>
    <property type="evidence" value="ECO:0007669"/>
    <property type="project" value="InterPro"/>
</dbReference>
<dbReference type="AlphaFoldDB" id="A0A9P4XXM2"/>
<comment type="cofactor">
    <cofactor evidence="1 5">
        <name>heme</name>
        <dbReference type="ChEBI" id="CHEBI:30413"/>
    </cofactor>
</comment>
<accession>A0A9P4XXM2</accession>
<feature type="region of interest" description="Disordered" evidence="7">
    <location>
        <begin position="113"/>
        <end position="140"/>
    </location>
</feature>
<name>A0A9P4XXM2_CRYP1</name>
<evidence type="ECO:0000256" key="1">
    <source>
        <dbReference type="ARBA" id="ARBA00001971"/>
    </source>
</evidence>
<evidence type="ECO:0000256" key="4">
    <source>
        <dbReference type="ARBA" id="ARBA00023004"/>
    </source>
</evidence>
<dbReference type="GO" id="GO:0016705">
    <property type="term" value="F:oxidoreductase activity, acting on paired donors, with incorporation or reduction of molecular oxygen"/>
    <property type="evidence" value="ECO:0007669"/>
    <property type="project" value="InterPro"/>
</dbReference>
<dbReference type="Pfam" id="PF00067">
    <property type="entry name" value="p450"/>
    <property type="match status" value="1"/>
</dbReference>
<dbReference type="Gene3D" id="1.10.630.10">
    <property type="entry name" value="Cytochrome P450"/>
    <property type="match status" value="1"/>
</dbReference>
<dbReference type="InterPro" id="IPR002401">
    <property type="entry name" value="Cyt_P450_E_grp-I"/>
</dbReference>
<gene>
    <name evidence="8" type="ORF">M406DRAFT_356979</name>
</gene>